<dbReference type="AlphaFoldDB" id="A0A7W7CZ65"/>
<dbReference type="GO" id="GO:0005524">
    <property type="term" value="F:ATP binding"/>
    <property type="evidence" value="ECO:0007669"/>
    <property type="project" value="UniProtKB-KW"/>
</dbReference>
<name>A0A7W7CZ65_9ACTN</name>
<evidence type="ECO:0000259" key="5">
    <source>
        <dbReference type="Pfam" id="PF18085"/>
    </source>
</evidence>
<keyword evidence="3" id="KW-0418">Kinase</keyword>
<dbReference type="InterPro" id="IPR040999">
    <property type="entry name" value="Mak_N_cap"/>
</dbReference>
<proteinExistence type="predicted"/>
<dbReference type="Pfam" id="PF18085">
    <property type="entry name" value="Mak_N_cap"/>
    <property type="match status" value="1"/>
</dbReference>
<sequence>MALIHKATLSPTKVELLTAWLPSRSWYQGAAGTVVERVASYRFDDPEGEVGIETVLVKAGDGPTYQVPLTYRAAAIEGADEWLVGTTEHSVLGRRWVYDGTGDVVYAEALAQALLTGSGQAQEFMDVDGHLEPRQPSMTITTSLITEFAEARAVTTITHVDPGNPTVIETDKLTLTIPRILDRAVSHPGAVLFGTWQAEPASVPLAFALPR</sequence>
<evidence type="ECO:0000256" key="1">
    <source>
        <dbReference type="ARBA" id="ARBA00022679"/>
    </source>
</evidence>
<dbReference type="NCBIfam" id="NF047744">
    <property type="entry name" value="CG0192_rel"/>
    <property type="match status" value="1"/>
</dbReference>
<organism evidence="6 7">
    <name type="scientific">Paractinoplanes abujensis</name>
    <dbReference type="NCBI Taxonomy" id="882441"/>
    <lineage>
        <taxon>Bacteria</taxon>
        <taxon>Bacillati</taxon>
        <taxon>Actinomycetota</taxon>
        <taxon>Actinomycetes</taxon>
        <taxon>Micromonosporales</taxon>
        <taxon>Micromonosporaceae</taxon>
        <taxon>Paractinoplanes</taxon>
    </lineage>
</organism>
<keyword evidence="1" id="KW-0808">Transferase</keyword>
<evidence type="ECO:0000313" key="7">
    <source>
        <dbReference type="Proteomes" id="UP000542742"/>
    </source>
</evidence>
<accession>A0A7W7CZ65</accession>
<evidence type="ECO:0000256" key="4">
    <source>
        <dbReference type="ARBA" id="ARBA00022840"/>
    </source>
</evidence>
<evidence type="ECO:0000256" key="2">
    <source>
        <dbReference type="ARBA" id="ARBA00022741"/>
    </source>
</evidence>
<comment type="caution">
    <text evidence="6">The sequence shown here is derived from an EMBL/GenBank/DDBJ whole genome shotgun (WGS) entry which is preliminary data.</text>
</comment>
<dbReference type="GO" id="GO:0016301">
    <property type="term" value="F:kinase activity"/>
    <property type="evidence" value="ECO:0007669"/>
    <property type="project" value="UniProtKB-KW"/>
</dbReference>
<keyword evidence="2" id="KW-0547">Nucleotide-binding</keyword>
<gene>
    <name evidence="6" type="ORF">BKA14_007469</name>
</gene>
<dbReference type="EMBL" id="JACHMF010000001">
    <property type="protein sequence ID" value="MBB4697321.1"/>
    <property type="molecule type" value="Genomic_DNA"/>
</dbReference>
<keyword evidence="7" id="KW-1185">Reference proteome</keyword>
<dbReference type="RefSeq" id="WP_184955453.1">
    <property type="nucleotide sequence ID" value="NZ_BOMC01000016.1"/>
</dbReference>
<evidence type="ECO:0000256" key="3">
    <source>
        <dbReference type="ARBA" id="ARBA00022777"/>
    </source>
</evidence>
<keyword evidence="4" id="KW-0067">ATP-binding</keyword>
<dbReference type="Proteomes" id="UP000542742">
    <property type="component" value="Unassembled WGS sequence"/>
</dbReference>
<feature type="domain" description="Maltokinase N-terminal cap" evidence="5">
    <location>
        <begin position="20"/>
        <end position="103"/>
    </location>
</feature>
<reference evidence="6 7" key="1">
    <citation type="submission" date="2020-08" db="EMBL/GenBank/DDBJ databases">
        <title>Sequencing the genomes of 1000 actinobacteria strains.</title>
        <authorList>
            <person name="Klenk H.-P."/>
        </authorList>
    </citation>
    <scope>NUCLEOTIDE SEQUENCE [LARGE SCALE GENOMIC DNA]</scope>
    <source>
        <strain evidence="6 7">DSM 45518</strain>
    </source>
</reference>
<protein>
    <recommendedName>
        <fullName evidence="5">Maltokinase N-terminal cap domain-containing protein</fullName>
    </recommendedName>
</protein>
<evidence type="ECO:0000313" key="6">
    <source>
        <dbReference type="EMBL" id="MBB4697321.1"/>
    </source>
</evidence>